<name>A0A5R8NYU2_9NOCA</name>
<evidence type="ECO:0000313" key="2">
    <source>
        <dbReference type="EMBL" id="TLF81330.1"/>
    </source>
</evidence>
<dbReference type="InterPro" id="IPR052934">
    <property type="entry name" value="Methyl-DNA_Rec/Restrict_Enz"/>
</dbReference>
<dbReference type="InterPro" id="IPR011704">
    <property type="entry name" value="ATPase_dyneun-rel_AAA"/>
</dbReference>
<dbReference type="CDD" id="cd00009">
    <property type="entry name" value="AAA"/>
    <property type="match status" value="1"/>
</dbReference>
<dbReference type="SUPFAM" id="SSF52540">
    <property type="entry name" value="P-loop containing nucleoside triphosphate hydrolases"/>
    <property type="match status" value="1"/>
</dbReference>
<reference evidence="2 3" key="1">
    <citation type="submission" date="2019-05" db="EMBL/GenBank/DDBJ databases">
        <title>Genomes sequences of two Nocardia cyriacigeorgica environmental isolates, type strains Nocardia asteroides ATCC 19247 and Nocardia cyriacigeorgica DSM 44484.</title>
        <authorList>
            <person name="Vautrin F."/>
            <person name="Bergeron E."/>
            <person name="Dubost A."/>
            <person name="Abrouk D."/>
            <person name="Rodriguez Nava V."/>
            <person name="Pujic P."/>
        </authorList>
    </citation>
    <scope>NUCLEOTIDE SEQUENCE [LARGE SCALE GENOMIC DNA]</scope>
    <source>
        <strain evidence="2 3">EML 446</strain>
    </source>
</reference>
<dbReference type="SMART" id="SM00382">
    <property type="entry name" value="AAA"/>
    <property type="match status" value="1"/>
</dbReference>
<sequence>MEEHMDLDTALASFDRTTVAERIAEGEQQRKQIVEHFPLEQWPTMRLEQYALGIDRTGEPTYCRMLEFIATEYGSLGGGSAGKHIIYRHKSGEWRLAAQLAGLGVNEAWERLRGEFVAAFDAAERQAFDDIDDLDVLTSGQALVTKSLAAYYPQHFLPIYSRPHLRAFISLLGGTPERNATAWRANRHLSVLVKDHPGLSELTSREVARFLYTYFDPRPKSRVVWKIAPGENARHWPDCLAQNYIRVGWDEVGDLAQYTSDTELKHAIDNYWSDRPGGNLVKARNLLAFRDLEPGDRIVANRGKTHVLAVGTVSGGYYYNEDLPEYRHIVPVDWDTSLSQDLAEPQNAWVPTFAKVPEKLFAQLTDRSANDGGGHDPAPVDLPTEIIRVQEALARKGQVILYGPPGTGKTRLALQSALAMNGGAAAIGTAGQESAIGNMLRSGRVQLVTFHPSYGYEDFVEGYKPVDDPAAHGLRLELTNGLFHNLCTAAAAAPDETFLLIIDEINRGDLPRIFGELITLLESDKRGIEVRLPISKRSFSVPKNLRIIGTMNTADRSVSHLDAAIRRRFAFVDIGPDPDIVSGSVGPLDLTTFLTSLNTRVAACLDPDHQIGHAYLLTDSEPVATDEELAAAFYHDIVPLLEDYCVGRVELLRELLGNLVDQNTGRPAQIAVADLAAELAAEFTVATSRNVDA</sequence>
<dbReference type="GO" id="GO:0005524">
    <property type="term" value="F:ATP binding"/>
    <property type="evidence" value="ECO:0007669"/>
    <property type="project" value="InterPro"/>
</dbReference>
<feature type="domain" description="AAA+ ATPase" evidence="1">
    <location>
        <begin position="395"/>
        <end position="579"/>
    </location>
</feature>
<evidence type="ECO:0000259" key="1">
    <source>
        <dbReference type="SMART" id="SM00382"/>
    </source>
</evidence>
<protein>
    <submittedName>
        <fullName evidence="2">AAA family ATPase</fullName>
    </submittedName>
</protein>
<dbReference type="AlphaFoldDB" id="A0A5R8NYU2"/>
<dbReference type="Proteomes" id="UP000306378">
    <property type="component" value="Unassembled WGS sequence"/>
</dbReference>
<dbReference type="GO" id="GO:0016887">
    <property type="term" value="F:ATP hydrolysis activity"/>
    <property type="evidence" value="ECO:0007669"/>
    <property type="project" value="InterPro"/>
</dbReference>
<dbReference type="InterPro" id="IPR003593">
    <property type="entry name" value="AAA+_ATPase"/>
</dbReference>
<organism evidence="2 3">
    <name type="scientific">Nocardia cyriacigeorgica</name>
    <dbReference type="NCBI Taxonomy" id="135487"/>
    <lineage>
        <taxon>Bacteria</taxon>
        <taxon>Bacillati</taxon>
        <taxon>Actinomycetota</taxon>
        <taxon>Actinomycetes</taxon>
        <taxon>Mycobacteriales</taxon>
        <taxon>Nocardiaceae</taxon>
        <taxon>Nocardia</taxon>
    </lineage>
</organism>
<dbReference type="Pfam" id="PF07728">
    <property type="entry name" value="AAA_5"/>
    <property type="match status" value="1"/>
</dbReference>
<dbReference type="Gene3D" id="3.40.50.300">
    <property type="entry name" value="P-loop containing nucleotide triphosphate hydrolases"/>
    <property type="match status" value="1"/>
</dbReference>
<dbReference type="PANTHER" id="PTHR37291">
    <property type="entry name" value="5-METHYLCYTOSINE-SPECIFIC RESTRICTION ENZYME B"/>
    <property type="match status" value="1"/>
</dbReference>
<dbReference type="EMBL" id="VBUT01000002">
    <property type="protein sequence ID" value="TLF81330.1"/>
    <property type="molecule type" value="Genomic_DNA"/>
</dbReference>
<comment type="caution">
    <text evidence="2">The sequence shown here is derived from an EMBL/GenBank/DDBJ whole genome shotgun (WGS) entry which is preliminary data.</text>
</comment>
<dbReference type="PANTHER" id="PTHR37291:SF1">
    <property type="entry name" value="TYPE IV METHYL-DIRECTED RESTRICTION ENZYME ECOKMCRB SUBUNIT"/>
    <property type="match status" value="1"/>
</dbReference>
<accession>A0A5R8NYU2</accession>
<proteinExistence type="predicted"/>
<gene>
    <name evidence="2" type="ORF">FEK34_04615</name>
</gene>
<dbReference type="InterPro" id="IPR027417">
    <property type="entry name" value="P-loop_NTPase"/>
</dbReference>
<evidence type="ECO:0000313" key="3">
    <source>
        <dbReference type="Proteomes" id="UP000306378"/>
    </source>
</evidence>